<feature type="transmembrane region" description="Helical" evidence="1">
    <location>
        <begin position="98"/>
        <end position="120"/>
    </location>
</feature>
<proteinExistence type="predicted"/>
<evidence type="ECO:0000313" key="3">
    <source>
        <dbReference type="Proteomes" id="UP000321332"/>
    </source>
</evidence>
<sequence>MKKIIFEQVGNIITTILLTLALIEIINLSPKPLAGSSQINAGSLFFIFLIWSSVFGLLRFAYQKYGHDGYNTKKREMSSFDEREKHLSHFAAAKTYRLFIALIPSVSSIVIFVQLVIPMTKNQSQIIMLISFSVVTCIGFINYLFCWVLADRKNLEI</sequence>
<name>A0AAE6M388_LEUCA</name>
<accession>A0AAE6M388</accession>
<organism evidence="2 3">
    <name type="scientific">Leuconostoc carnosum</name>
    <dbReference type="NCBI Taxonomy" id="1252"/>
    <lineage>
        <taxon>Bacteria</taxon>
        <taxon>Bacillati</taxon>
        <taxon>Bacillota</taxon>
        <taxon>Bacilli</taxon>
        <taxon>Lactobacillales</taxon>
        <taxon>Lactobacillaceae</taxon>
        <taxon>Leuconostoc</taxon>
    </lineage>
</organism>
<keyword evidence="1" id="KW-0472">Membrane</keyword>
<keyword evidence="1" id="KW-0812">Transmembrane</keyword>
<feature type="transmembrane region" description="Helical" evidence="1">
    <location>
        <begin position="41"/>
        <end position="62"/>
    </location>
</feature>
<dbReference type="Proteomes" id="UP000321332">
    <property type="component" value="Chromosome"/>
</dbReference>
<dbReference type="AlphaFoldDB" id="A0AAE6M388"/>
<evidence type="ECO:0000256" key="1">
    <source>
        <dbReference type="SAM" id="Phobius"/>
    </source>
</evidence>
<feature type="transmembrane region" description="Helical" evidence="1">
    <location>
        <begin position="12"/>
        <end position="29"/>
    </location>
</feature>
<dbReference type="EMBL" id="CP042374">
    <property type="protein sequence ID" value="QEA33333.1"/>
    <property type="molecule type" value="Genomic_DNA"/>
</dbReference>
<keyword evidence="1" id="KW-1133">Transmembrane helix</keyword>
<feature type="transmembrane region" description="Helical" evidence="1">
    <location>
        <begin position="126"/>
        <end position="150"/>
    </location>
</feature>
<evidence type="ECO:0000313" key="2">
    <source>
        <dbReference type="EMBL" id="QEA33333.1"/>
    </source>
</evidence>
<dbReference type="GeneID" id="61186858"/>
<reference evidence="2 3" key="1">
    <citation type="submission" date="2019-06" db="EMBL/GenBank/DDBJ databases">
        <title>Genome analyses of bacteria isolated from kimchi.</title>
        <authorList>
            <person name="Lee S."/>
            <person name="Ahn S."/>
            <person name="Roh S."/>
        </authorList>
    </citation>
    <scope>NUCLEOTIDE SEQUENCE [LARGE SCALE GENOMIC DNA]</scope>
    <source>
        <strain evidence="2 3">CBA3620</strain>
    </source>
</reference>
<dbReference type="OMA" id="ISQHATK"/>
<dbReference type="RefSeq" id="WP_014973721.1">
    <property type="nucleotide sequence ID" value="NZ_BPKR01000007.1"/>
</dbReference>
<protein>
    <submittedName>
        <fullName evidence="2">Uncharacterized protein</fullName>
    </submittedName>
</protein>
<gene>
    <name evidence="2" type="ORF">FGL89_03810</name>
</gene>